<reference evidence="2" key="1">
    <citation type="submission" date="2018-10" db="EMBL/GenBank/DDBJ databases">
        <title>Hidden diversity of soil giant viruses.</title>
        <authorList>
            <person name="Schulz F."/>
            <person name="Alteio L."/>
            <person name="Goudeau D."/>
            <person name="Ryan E.M."/>
            <person name="Malmstrom R.R."/>
            <person name="Blanchard J."/>
            <person name="Woyke T."/>
        </authorList>
    </citation>
    <scope>NUCLEOTIDE SEQUENCE</scope>
    <source>
        <strain evidence="2">HYV1</strain>
    </source>
</reference>
<organism evidence="2">
    <name type="scientific">Hyperionvirus sp</name>
    <dbReference type="NCBI Taxonomy" id="2487770"/>
    <lineage>
        <taxon>Viruses</taxon>
        <taxon>Varidnaviria</taxon>
        <taxon>Bamfordvirae</taxon>
        <taxon>Nucleocytoviricota</taxon>
        <taxon>Megaviricetes</taxon>
        <taxon>Imitervirales</taxon>
        <taxon>Mimiviridae</taxon>
        <taxon>Klosneuvirinae</taxon>
    </lineage>
</organism>
<keyword evidence="1" id="KW-0472">Membrane</keyword>
<keyword evidence="1" id="KW-1133">Transmembrane helix</keyword>
<dbReference type="EMBL" id="MK072388">
    <property type="protein sequence ID" value="AYV83384.1"/>
    <property type="molecule type" value="Genomic_DNA"/>
</dbReference>
<sequence>MRVSGLRRLVYYGLQSSRAFVSKVAMRAPPCRVVPKLFRGGVICAFAAAAAAVPMTAAIHSIGNSKYHDQTFQFPERILW</sequence>
<protein>
    <submittedName>
        <fullName evidence="2">Uncharacterized protein</fullName>
    </submittedName>
</protein>
<feature type="transmembrane region" description="Helical" evidence="1">
    <location>
        <begin position="37"/>
        <end position="59"/>
    </location>
</feature>
<proteinExistence type="predicted"/>
<accession>A0A3G5AA75</accession>
<gene>
    <name evidence="2" type="ORF">Hyperionvirus6_65</name>
</gene>
<keyword evidence="1" id="KW-0812">Transmembrane</keyword>
<evidence type="ECO:0000256" key="1">
    <source>
        <dbReference type="SAM" id="Phobius"/>
    </source>
</evidence>
<name>A0A3G5AA75_9VIRU</name>
<evidence type="ECO:0000313" key="2">
    <source>
        <dbReference type="EMBL" id="AYV83384.1"/>
    </source>
</evidence>